<evidence type="ECO:0000313" key="4">
    <source>
        <dbReference type="Proteomes" id="UP000253769"/>
    </source>
</evidence>
<evidence type="ECO:0000256" key="1">
    <source>
        <dbReference type="SAM" id="MobiDB-lite"/>
    </source>
</evidence>
<dbReference type="InterPro" id="IPR025334">
    <property type="entry name" value="DUF4240"/>
</dbReference>
<gene>
    <name evidence="3" type="ORF">DV711_07815</name>
</gene>
<feature type="region of interest" description="Disordered" evidence="1">
    <location>
        <begin position="125"/>
        <end position="147"/>
    </location>
</feature>
<dbReference type="OrthoDB" id="6200718at2"/>
<organism evidence="3 4">
    <name type="scientific">Motiliproteus coralliicola</name>
    <dbReference type="NCBI Taxonomy" id="2283196"/>
    <lineage>
        <taxon>Bacteria</taxon>
        <taxon>Pseudomonadati</taxon>
        <taxon>Pseudomonadota</taxon>
        <taxon>Gammaproteobacteria</taxon>
        <taxon>Oceanospirillales</taxon>
        <taxon>Oceanospirillaceae</taxon>
        <taxon>Motiliproteus</taxon>
    </lineage>
</organism>
<dbReference type="RefSeq" id="WP_114695125.1">
    <property type="nucleotide sequence ID" value="NZ_QQOH01000002.1"/>
</dbReference>
<evidence type="ECO:0000313" key="3">
    <source>
        <dbReference type="EMBL" id="RDE23031.1"/>
    </source>
</evidence>
<feature type="domain" description="DUF4240" evidence="2">
    <location>
        <begin position="2"/>
        <end position="122"/>
    </location>
</feature>
<dbReference type="Pfam" id="PF14024">
    <property type="entry name" value="DUF4240"/>
    <property type="match status" value="1"/>
</dbReference>
<dbReference type="Proteomes" id="UP000253769">
    <property type="component" value="Unassembled WGS sequence"/>
</dbReference>
<comment type="caution">
    <text evidence="3">The sequence shown here is derived from an EMBL/GenBank/DDBJ whole genome shotgun (WGS) entry which is preliminary data.</text>
</comment>
<accession>A0A369WNF4</accession>
<keyword evidence="4" id="KW-1185">Reference proteome</keyword>
<protein>
    <submittedName>
        <fullName evidence="3">DUF4240 domain-containing protein</fullName>
    </submittedName>
</protein>
<name>A0A369WNF4_9GAMM</name>
<dbReference type="AlphaFoldDB" id="A0A369WNF4"/>
<evidence type="ECO:0000259" key="2">
    <source>
        <dbReference type="Pfam" id="PF14024"/>
    </source>
</evidence>
<dbReference type="EMBL" id="QQOH01000002">
    <property type="protein sequence ID" value="RDE23031.1"/>
    <property type="molecule type" value="Genomic_DNA"/>
</dbReference>
<sequence>MENRFWEVIESVKEKSGEDWESRPELLKEALLKMTPDEVIAFNNTYFSKLTESYRWDLWGAAYVLNGGCSDDMFDYWRAFLISEGKAIFEKALSTPDSLSELDDIEEAELEEFSYAIDDAYETLTGNEIPSPESKYPESPVGDRWEEDDLPNLLPRLCEKYEYV</sequence>
<proteinExistence type="predicted"/>
<reference evidence="3 4" key="1">
    <citation type="submission" date="2018-07" db="EMBL/GenBank/DDBJ databases">
        <title>Motiliproteus coralliicola sp. nov., a bacterium isolated from Coral.</title>
        <authorList>
            <person name="Wang G."/>
        </authorList>
    </citation>
    <scope>NUCLEOTIDE SEQUENCE [LARGE SCALE GENOMIC DNA]</scope>
    <source>
        <strain evidence="3 4">C34</strain>
    </source>
</reference>